<evidence type="ECO:0000313" key="8">
    <source>
        <dbReference type="Proteomes" id="UP001056539"/>
    </source>
</evidence>
<dbReference type="GO" id="GO:0003961">
    <property type="term" value="F:O-acetylhomoserine aminocarboxypropyltransferase activity"/>
    <property type="evidence" value="ECO:0007669"/>
    <property type="project" value="TreeGrafter"/>
</dbReference>
<dbReference type="AlphaFoldDB" id="A0AAX3BAI4"/>
<dbReference type="Gene3D" id="3.40.640.10">
    <property type="entry name" value="Type I PLP-dependent aspartate aminotransferase-like (Major domain)"/>
    <property type="match status" value="1"/>
</dbReference>
<dbReference type="GO" id="GO:0004124">
    <property type="term" value="F:cysteine synthase activity"/>
    <property type="evidence" value="ECO:0007669"/>
    <property type="project" value="TreeGrafter"/>
</dbReference>
<dbReference type="PANTHER" id="PTHR43797">
    <property type="entry name" value="HOMOCYSTEINE/CYSTEINE SYNTHASE"/>
    <property type="match status" value="1"/>
</dbReference>
<dbReference type="KEGG" id="taqu:KDW03_06940"/>
<dbReference type="GO" id="GO:0030170">
    <property type="term" value="F:pyridoxal phosphate binding"/>
    <property type="evidence" value="ECO:0007669"/>
    <property type="project" value="InterPro"/>
</dbReference>
<dbReference type="Gene3D" id="3.90.1150.10">
    <property type="entry name" value="Aspartate Aminotransferase, domain 1"/>
    <property type="match status" value="1"/>
</dbReference>
<comment type="similarity">
    <text evidence="2 6">Belongs to the trans-sulfuration enzymes family.</text>
</comment>
<reference evidence="7" key="2">
    <citation type="submission" date="2022-06" db="EMBL/GenBank/DDBJ databases">
        <title>Thermospira aquatica gen. nov., sp. nov.</title>
        <authorList>
            <person name="Ben Ali Gam Z."/>
            <person name="Labat M."/>
        </authorList>
    </citation>
    <scope>NUCLEOTIDE SEQUENCE</scope>
    <source>
        <strain evidence="7">F1F22</strain>
    </source>
</reference>
<proteinExistence type="inferred from homology"/>
<dbReference type="Pfam" id="PF01053">
    <property type="entry name" value="Cys_Met_Meta_PP"/>
    <property type="match status" value="1"/>
</dbReference>
<evidence type="ECO:0000256" key="3">
    <source>
        <dbReference type="ARBA" id="ARBA00022679"/>
    </source>
</evidence>
<protein>
    <submittedName>
        <fullName evidence="7">O-acetylhomoserine aminocarboxypropyltransferase/cysteine synthase</fullName>
    </submittedName>
</protein>
<evidence type="ECO:0000256" key="1">
    <source>
        <dbReference type="ARBA" id="ARBA00001933"/>
    </source>
</evidence>
<dbReference type="InterPro" id="IPR015421">
    <property type="entry name" value="PyrdxlP-dep_Trfase_major"/>
</dbReference>
<dbReference type="GO" id="GO:0019346">
    <property type="term" value="P:transsulfuration"/>
    <property type="evidence" value="ECO:0007669"/>
    <property type="project" value="InterPro"/>
</dbReference>
<evidence type="ECO:0000313" key="7">
    <source>
        <dbReference type="EMBL" id="URA09237.1"/>
    </source>
</evidence>
<dbReference type="InterPro" id="IPR015422">
    <property type="entry name" value="PyrdxlP-dep_Trfase_small"/>
</dbReference>
<dbReference type="FunFam" id="3.40.640.10:FF:000046">
    <property type="entry name" value="Cystathionine gamma-lyase"/>
    <property type="match status" value="1"/>
</dbReference>
<dbReference type="InterPro" id="IPR015424">
    <property type="entry name" value="PyrdxlP-dep_Trfase"/>
</dbReference>
<evidence type="ECO:0000256" key="4">
    <source>
        <dbReference type="ARBA" id="ARBA00022898"/>
    </source>
</evidence>
<dbReference type="SUPFAM" id="SSF53383">
    <property type="entry name" value="PLP-dependent transferases"/>
    <property type="match status" value="1"/>
</dbReference>
<dbReference type="Proteomes" id="UP001056539">
    <property type="component" value="Chromosome"/>
</dbReference>
<dbReference type="GO" id="GO:0005737">
    <property type="term" value="C:cytoplasm"/>
    <property type="evidence" value="ECO:0007669"/>
    <property type="project" value="TreeGrafter"/>
</dbReference>
<evidence type="ECO:0000256" key="6">
    <source>
        <dbReference type="RuleBase" id="RU362118"/>
    </source>
</evidence>
<feature type="modified residue" description="N6-(pyridoxal phosphate)lysine" evidence="5">
    <location>
        <position position="204"/>
    </location>
</feature>
<name>A0AAX3BAI4_9SPIR</name>
<keyword evidence="3" id="KW-0808">Transferase</keyword>
<dbReference type="EMBL" id="CP073355">
    <property type="protein sequence ID" value="URA09237.1"/>
    <property type="molecule type" value="Genomic_DNA"/>
</dbReference>
<dbReference type="RefSeq" id="WP_271434363.1">
    <property type="nucleotide sequence ID" value="NZ_CP073355.1"/>
</dbReference>
<dbReference type="InterPro" id="IPR000277">
    <property type="entry name" value="Cys/Met-Metab_PyrdxlP-dep_enz"/>
</dbReference>
<evidence type="ECO:0000256" key="2">
    <source>
        <dbReference type="ARBA" id="ARBA00009077"/>
    </source>
</evidence>
<accession>A0AAX3BAI4</accession>
<reference evidence="7" key="1">
    <citation type="submission" date="2021-04" db="EMBL/GenBank/DDBJ databases">
        <authorList>
            <person name="Postec A."/>
        </authorList>
    </citation>
    <scope>NUCLEOTIDE SEQUENCE</scope>
    <source>
        <strain evidence="7">F1F22</strain>
    </source>
</reference>
<keyword evidence="8" id="KW-1185">Reference proteome</keyword>
<dbReference type="PIRSF" id="PIRSF001434">
    <property type="entry name" value="CGS"/>
    <property type="match status" value="1"/>
</dbReference>
<dbReference type="GO" id="GO:0071269">
    <property type="term" value="P:L-homocysteine biosynthetic process"/>
    <property type="evidence" value="ECO:0007669"/>
    <property type="project" value="TreeGrafter"/>
</dbReference>
<gene>
    <name evidence="7" type="ORF">KDW03_06940</name>
</gene>
<comment type="cofactor">
    <cofactor evidence="1 6">
        <name>pyridoxal 5'-phosphate</name>
        <dbReference type="ChEBI" id="CHEBI:597326"/>
    </cofactor>
</comment>
<dbReference type="InterPro" id="IPR006235">
    <property type="entry name" value="OAc-hSer/O-AcSer_sulfhydrylase"/>
</dbReference>
<dbReference type="PANTHER" id="PTHR43797:SF2">
    <property type="entry name" value="HOMOCYSTEINE_CYSTEINE SYNTHASE"/>
    <property type="match status" value="1"/>
</dbReference>
<keyword evidence="4 5" id="KW-0663">Pyridoxal phosphate</keyword>
<dbReference type="GO" id="GO:0006535">
    <property type="term" value="P:cysteine biosynthetic process from serine"/>
    <property type="evidence" value="ECO:0007669"/>
    <property type="project" value="TreeGrafter"/>
</dbReference>
<organism evidence="7 8">
    <name type="scientific">Thermospira aquatica</name>
    <dbReference type="NCBI Taxonomy" id="2828656"/>
    <lineage>
        <taxon>Bacteria</taxon>
        <taxon>Pseudomonadati</taxon>
        <taxon>Spirochaetota</taxon>
        <taxon>Spirochaetia</taxon>
        <taxon>Brevinematales</taxon>
        <taxon>Thermospiraceae</taxon>
        <taxon>Thermospira</taxon>
    </lineage>
</organism>
<evidence type="ECO:0000256" key="5">
    <source>
        <dbReference type="PIRSR" id="PIRSR001434-2"/>
    </source>
</evidence>
<sequence length="409" mass="46049">MRISTKIIHGDFPNPDPHGSLKFPIYDSVAFEFNSAKDIENAFLGRTLAHSYSRISNPTVSEFERRLATVSDAYGVVSTSSGMAAITAVLLSISGKEANILSSPYLFGNTYSLFEKTLKRFGLSVKYIDFHNPEQIEKAIDENTVAIYLETITNPQLAIFDIESIVNIASRYRLLTLLDNTLATFYLFSSREWGINIEVISTTKYISGGATTIGGAILDYGNYDYSYNRFLSDEAQKYGKNALLVRLKREVHRNTGVCLSPHNAYLQLLGMETLPLRVEKSCSNALILAQRLIGHPKIKNVNYPGLEDSRYFKNAKKYLKGWYGSLFTLELPSKEACFTFIDNLKLIRKATNLHDNKTLIIHPASTIFCEYPPQKRKELGVSEEMVRIAVGIEDVEDIYEDIIQALEVI</sequence>